<proteinExistence type="predicted"/>
<keyword evidence="2" id="KW-0472">Membrane</keyword>
<evidence type="ECO:0000256" key="2">
    <source>
        <dbReference type="ARBA" id="ARBA00023136"/>
    </source>
</evidence>
<dbReference type="Gene3D" id="3.30.1450.10">
    <property type="match status" value="1"/>
</dbReference>
<organism evidence="4 5">
    <name type="scientific">Erythrobacter sanguineus</name>
    <dbReference type="NCBI Taxonomy" id="198312"/>
    <lineage>
        <taxon>Bacteria</taxon>
        <taxon>Pseudomonadati</taxon>
        <taxon>Pseudomonadota</taxon>
        <taxon>Alphaproteobacteria</taxon>
        <taxon>Sphingomonadales</taxon>
        <taxon>Erythrobacteraceae</taxon>
        <taxon>Erythrobacter/Porphyrobacter group</taxon>
        <taxon>Erythrobacter</taxon>
    </lineage>
</organism>
<protein>
    <submittedName>
        <fullName evidence="4">Beta-barrel assembly machine subunit BamE</fullName>
    </submittedName>
</protein>
<evidence type="ECO:0000313" key="4">
    <source>
        <dbReference type="EMBL" id="SHN50730.1"/>
    </source>
</evidence>
<evidence type="ECO:0000259" key="3">
    <source>
        <dbReference type="Pfam" id="PF04355"/>
    </source>
</evidence>
<dbReference type="EMBL" id="FRDF01000003">
    <property type="protein sequence ID" value="SHN50730.1"/>
    <property type="molecule type" value="Genomic_DNA"/>
</dbReference>
<dbReference type="AlphaFoldDB" id="A0A1M7RWW5"/>
<accession>A0A1M7RWW5</accession>
<gene>
    <name evidence="4" type="ORF">SAMN02745193_00524</name>
</gene>
<keyword evidence="5" id="KW-1185">Reference proteome</keyword>
<keyword evidence="1" id="KW-0732">Signal</keyword>
<dbReference type="STRING" id="198312.SAMN02745193_00524"/>
<evidence type="ECO:0000256" key="1">
    <source>
        <dbReference type="ARBA" id="ARBA00022729"/>
    </source>
</evidence>
<sequence length="181" mass="19652">MRPPRRADKRRDEYGLTRMAKMNPQANRKRALLRVALVIGGAALLAGCSAIRESRGYITDPLLSQVIQPGIDNQQSVEGTLGRPTFTSQFGEPTWYYVSSVTGQRPFTRPRIREHSVLAVRFDEAGKVIEVDRSGVDQVVYLDPDGGKTPTLGRERGFLEDLFGNIGQVGGGGMPGGPGGP</sequence>
<reference evidence="5" key="1">
    <citation type="submission" date="2016-12" db="EMBL/GenBank/DDBJ databases">
        <authorList>
            <person name="Varghese N."/>
            <person name="Submissions S."/>
        </authorList>
    </citation>
    <scope>NUCLEOTIDE SEQUENCE [LARGE SCALE GENOMIC DNA]</scope>
    <source>
        <strain evidence="5">DSM 11032</strain>
    </source>
</reference>
<evidence type="ECO:0000313" key="5">
    <source>
        <dbReference type="Proteomes" id="UP000184391"/>
    </source>
</evidence>
<dbReference type="InterPro" id="IPR007450">
    <property type="entry name" value="BamE_dom"/>
</dbReference>
<name>A0A1M7RWW5_9SPHN</name>
<dbReference type="Proteomes" id="UP000184391">
    <property type="component" value="Unassembled WGS sequence"/>
</dbReference>
<feature type="domain" description="Outer membrane protein assembly factor BamE" evidence="3">
    <location>
        <begin position="57"/>
        <end position="129"/>
    </location>
</feature>
<dbReference type="InterPro" id="IPR037873">
    <property type="entry name" value="BamE-like"/>
</dbReference>
<dbReference type="Pfam" id="PF04355">
    <property type="entry name" value="BamE"/>
    <property type="match status" value="1"/>
</dbReference>
<dbReference type="GO" id="GO:0019867">
    <property type="term" value="C:outer membrane"/>
    <property type="evidence" value="ECO:0007669"/>
    <property type="project" value="InterPro"/>
</dbReference>